<proteinExistence type="predicted"/>
<dbReference type="InterPro" id="IPR007234">
    <property type="entry name" value="Vps53_N"/>
</dbReference>
<name>A0ABQ5JY91_9EUKA</name>
<dbReference type="Pfam" id="PF04100">
    <property type="entry name" value="Vps53_N"/>
    <property type="match status" value="1"/>
</dbReference>
<dbReference type="PANTHER" id="PTHR12820:SF0">
    <property type="entry name" value="VACUOLAR PROTEIN SORTING-ASSOCIATED PROTEIN 53 HOMOLOG"/>
    <property type="match status" value="1"/>
</dbReference>
<gene>
    <name evidence="3" type="ORF">ADUPG1_012074</name>
</gene>
<dbReference type="EMBL" id="BQXS01012381">
    <property type="protein sequence ID" value="GKT22208.1"/>
    <property type="molecule type" value="Genomic_DNA"/>
</dbReference>
<sequence length="868" mass="95942">MPKTTCDILKVIDSEEFEAIDFVDGLIPDVESLQDIGVITSRFSQIVLKEDMQLKSALQSFADSKPIPLDIPNFHKSMERVSVKVAGMESAAVTAESTSADLCRRMRALDGARSRVTSTLHFLNHLSYLEDRIVGLREEIEHGNYANIPNMLMALQAISKRFVGGKIRKVTVLLDQLALCEDSIVEHARQAIKPIFEKKSESVESAKHLVQCIDSMGAERVVSFLTWISSTALRGYREQFPESQASDSQKDPLSDLRGRFAWISGILKHFSDDFYFFPHSWHVPSLIARDWVLLATAHIIATLSSGVESFSPSTLLNMLRLTVEVSDLLDDEYGAGRATSDIPDHSVDGSSTPKPSRNVKGPHFELPPGFFHNSLIAGLDPILSVFIEEEIIRVRSIAHTALALSDIDVRLEKLNNYLEEGITMAADPSLCRALVLDAVNDTALAARQSLTKTERLTNKMSLLHLFNGIRKEMVRVVKCSLKGMDLDEQKKGQEWVRELEKYKERARKKQIKISSAISSSSSSSSSALGSLVPSAPITHIPFNISGNVYVLQEKDDILIPLPQHIDYSVLFNSTAGASPAYSKPSMTMFVNEVKRQCSSLIIALQSIYEAQRHLDGLMKRVKSVILPSLVEDITVEDTQRAVQTVTNDCVNLMCACVAGAVHTISKHYTKNYSGHLSASQAGTSPAPWVEDVCELIKHAGDLGNNFLPQPLPFMFAGRLMKSVCNSLGHSLICSNKKVDQAAAMQMITDVQHVAICLAKLGKLICDDDTGPQRILRDKIITRTLIILKIIHASDSLVDHFVSLLPEEPESVFIRIAGLVKGKMEVGKLLKELQKKSDPLKSEPIHSVKKTKKKGNIGDGIRGFFGKKK</sequence>
<accession>A0ABQ5JY91</accession>
<keyword evidence="4" id="KW-1185">Reference proteome</keyword>
<evidence type="ECO:0000259" key="2">
    <source>
        <dbReference type="Pfam" id="PF04100"/>
    </source>
</evidence>
<evidence type="ECO:0000313" key="3">
    <source>
        <dbReference type="EMBL" id="GKT22208.1"/>
    </source>
</evidence>
<dbReference type="PANTHER" id="PTHR12820">
    <property type="entry name" value="VACUOLAR SORTING PROTEIN 53"/>
    <property type="match status" value="1"/>
</dbReference>
<comment type="caution">
    <text evidence="3">The sequence shown here is derived from an EMBL/GenBank/DDBJ whole genome shotgun (WGS) entry which is preliminary data.</text>
</comment>
<feature type="region of interest" description="Disordered" evidence="1">
    <location>
        <begin position="336"/>
        <end position="359"/>
    </location>
</feature>
<dbReference type="Proteomes" id="UP001057375">
    <property type="component" value="Unassembled WGS sequence"/>
</dbReference>
<protein>
    <submittedName>
        <fullName evidence="3">Vacuolar protein sorting-associated protein 53 like protein</fullName>
    </submittedName>
</protein>
<organism evidence="3 4">
    <name type="scientific">Aduncisulcus paluster</name>
    <dbReference type="NCBI Taxonomy" id="2918883"/>
    <lineage>
        <taxon>Eukaryota</taxon>
        <taxon>Metamonada</taxon>
        <taxon>Carpediemonas-like organisms</taxon>
        <taxon>Aduncisulcus</taxon>
    </lineage>
</organism>
<evidence type="ECO:0000256" key="1">
    <source>
        <dbReference type="SAM" id="MobiDB-lite"/>
    </source>
</evidence>
<evidence type="ECO:0000313" key="4">
    <source>
        <dbReference type="Proteomes" id="UP001057375"/>
    </source>
</evidence>
<feature type="domain" description="Vps53 N-terminal" evidence="2">
    <location>
        <begin position="16"/>
        <end position="390"/>
    </location>
</feature>
<reference evidence="3" key="1">
    <citation type="submission" date="2022-03" db="EMBL/GenBank/DDBJ databases">
        <title>Draft genome sequence of Aduncisulcus paluster, a free-living microaerophilic Fornicata.</title>
        <authorList>
            <person name="Yuyama I."/>
            <person name="Kume K."/>
            <person name="Tamura T."/>
            <person name="Inagaki Y."/>
            <person name="Hashimoto T."/>
        </authorList>
    </citation>
    <scope>NUCLEOTIDE SEQUENCE</scope>
    <source>
        <strain evidence="3">NY0171</strain>
    </source>
</reference>
<dbReference type="InterPro" id="IPR039766">
    <property type="entry name" value="Vps53"/>
</dbReference>